<keyword evidence="2" id="KW-0472">Membrane</keyword>
<accession>A0AA36DBQ2</accession>
<evidence type="ECO:0000256" key="3">
    <source>
        <dbReference type="SAM" id="SignalP"/>
    </source>
</evidence>
<reference evidence="4" key="1">
    <citation type="submission" date="2023-06" db="EMBL/GenBank/DDBJ databases">
        <authorList>
            <person name="Delattre M."/>
        </authorList>
    </citation>
    <scope>NUCLEOTIDE SEQUENCE</scope>
    <source>
        <strain evidence="4">AF72</strain>
    </source>
</reference>
<feature type="non-terminal residue" evidence="4">
    <location>
        <position position="1"/>
    </location>
</feature>
<comment type="caution">
    <text evidence="4">The sequence shown here is derived from an EMBL/GenBank/DDBJ whole genome shotgun (WGS) entry which is preliminary data.</text>
</comment>
<name>A0AA36DBQ2_9BILA</name>
<gene>
    <name evidence="4" type="ORF">MSPICULIGERA_LOCUS22415</name>
</gene>
<feature type="signal peptide" evidence="3">
    <location>
        <begin position="1"/>
        <end position="17"/>
    </location>
</feature>
<organism evidence="4 5">
    <name type="scientific">Mesorhabditis spiculigera</name>
    <dbReference type="NCBI Taxonomy" id="96644"/>
    <lineage>
        <taxon>Eukaryota</taxon>
        <taxon>Metazoa</taxon>
        <taxon>Ecdysozoa</taxon>
        <taxon>Nematoda</taxon>
        <taxon>Chromadorea</taxon>
        <taxon>Rhabditida</taxon>
        <taxon>Rhabditina</taxon>
        <taxon>Rhabditomorpha</taxon>
        <taxon>Rhabditoidea</taxon>
        <taxon>Rhabditidae</taxon>
        <taxon>Mesorhabditinae</taxon>
        <taxon>Mesorhabditis</taxon>
    </lineage>
</organism>
<feature type="transmembrane region" description="Helical" evidence="2">
    <location>
        <begin position="194"/>
        <end position="219"/>
    </location>
</feature>
<evidence type="ECO:0000256" key="1">
    <source>
        <dbReference type="SAM" id="MobiDB-lite"/>
    </source>
</evidence>
<evidence type="ECO:0000313" key="5">
    <source>
        <dbReference type="Proteomes" id="UP001177023"/>
    </source>
</evidence>
<dbReference type="AlphaFoldDB" id="A0AA36DBQ2"/>
<sequence>MWACWLLLLACWTPIHAQIPYPGTSKEAWVYCEMKPARSSLTWPDGKQTVWTPAVMFHFKSEKQETCIVCKCHKIWPTDIHPIHGWRWDGTPEDWEARIGKWCVFRVDAEANRAYPLLKCMLNVTRQGDYCTLSEWSRPVDEETEPDADVWRQYYSLYPENVNLTEHMYPPWLSPTNFTTPAVQADDDIPFETYYYTGMIIAIPLTIFITVLACVYFGIAKRAETLEGSERATSNSDDPSDPPTASEKAPETTPA</sequence>
<feature type="chain" id="PRO_5041237096" evidence="3">
    <location>
        <begin position="18"/>
        <end position="255"/>
    </location>
</feature>
<dbReference type="EMBL" id="CATQJA010002692">
    <property type="protein sequence ID" value="CAJ0584356.1"/>
    <property type="molecule type" value="Genomic_DNA"/>
</dbReference>
<dbReference type="Proteomes" id="UP001177023">
    <property type="component" value="Unassembled WGS sequence"/>
</dbReference>
<keyword evidence="3" id="KW-0732">Signal</keyword>
<keyword evidence="2" id="KW-0812">Transmembrane</keyword>
<protein>
    <submittedName>
        <fullName evidence="4">Uncharacterized protein</fullName>
    </submittedName>
</protein>
<keyword evidence="2" id="KW-1133">Transmembrane helix</keyword>
<keyword evidence="5" id="KW-1185">Reference proteome</keyword>
<proteinExistence type="predicted"/>
<evidence type="ECO:0000256" key="2">
    <source>
        <dbReference type="SAM" id="Phobius"/>
    </source>
</evidence>
<feature type="region of interest" description="Disordered" evidence="1">
    <location>
        <begin position="227"/>
        <end position="255"/>
    </location>
</feature>
<evidence type="ECO:0000313" key="4">
    <source>
        <dbReference type="EMBL" id="CAJ0584356.1"/>
    </source>
</evidence>